<feature type="domain" description="C2H2-type" evidence="12">
    <location>
        <begin position="4"/>
        <end position="31"/>
    </location>
</feature>
<evidence type="ECO:0000256" key="10">
    <source>
        <dbReference type="ARBA" id="ARBA00023242"/>
    </source>
</evidence>
<dbReference type="Ensembl" id="ENSCVAT00000004492.1">
    <property type="protein sequence ID" value="ENSCVAP00000006730.1"/>
    <property type="gene ID" value="ENSCVAG00000008323.1"/>
</dbReference>
<comment type="subcellular location">
    <subcellularLocation>
        <location evidence="1">Nucleus</location>
    </subcellularLocation>
</comment>
<keyword evidence="6" id="KW-0862">Zinc</keyword>
<keyword evidence="3" id="KW-0479">Metal-binding</keyword>
<evidence type="ECO:0000256" key="6">
    <source>
        <dbReference type="ARBA" id="ARBA00022833"/>
    </source>
</evidence>
<accession>A0A3Q2FN59</accession>
<keyword evidence="9" id="KW-0804">Transcription</keyword>
<evidence type="ECO:0000256" key="11">
    <source>
        <dbReference type="PROSITE-ProRule" id="PRU00042"/>
    </source>
</evidence>
<evidence type="ECO:0000259" key="12">
    <source>
        <dbReference type="PROSITE" id="PS50157"/>
    </source>
</evidence>
<dbReference type="InterPro" id="IPR013087">
    <property type="entry name" value="Znf_C2H2_type"/>
</dbReference>
<dbReference type="STRING" id="28743.ENSCVAP00000006730"/>
<dbReference type="Proteomes" id="UP000265020">
    <property type="component" value="Unassembled WGS sequence"/>
</dbReference>
<dbReference type="FunFam" id="3.30.160.60:FF:001573">
    <property type="entry name" value="Zinc finger protein 407"/>
    <property type="match status" value="1"/>
</dbReference>
<dbReference type="Gene3D" id="3.30.160.60">
    <property type="entry name" value="Classic Zinc Finger"/>
    <property type="match status" value="2"/>
</dbReference>
<reference evidence="13" key="1">
    <citation type="submission" date="2025-08" db="UniProtKB">
        <authorList>
            <consortium name="Ensembl"/>
        </authorList>
    </citation>
    <scope>IDENTIFICATION</scope>
</reference>
<organism evidence="13 14">
    <name type="scientific">Cyprinodon variegatus</name>
    <name type="common">Sheepshead minnow</name>
    <dbReference type="NCBI Taxonomy" id="28743"/>
    <lineage>
        <taxon>Eukaryota</taxon>
        <taxon>Metazoa</taxon>
        <taxon>Chordata</taxon>
        <taxon>Craniata</taxon>
        <taxon>Vertebrata</taxon>
        <taxon>Euteleostomi</taxon>
        <taxon>Actinopterygii</taxon>
        <taxon>Neopterygii</taxon>
        <taxon>Teleostei</taxon>
        <taxon>Neoteleostei</taxon>
        <taxon>Acanthomorphata</taxon>
        <taxon>Ovalentaria</taxon>
        <taxon>Atherinomorphae</taxon>
        <taxon>Cyprinodontiformes</taxon>
        <taxon>Cyprinodontidae</taxon>
        <taxon>Cyprinodon</taxon>
    </lineage>
</organism>
<keyword evidence="8" id="KW-0238">DNA-binding</keyword>
<dbReference type="OMA" id="CHWPECE"/>
<evidence type="ECO:0000256" key="5">
    <source>
        <dbReference type="ARBA" id="ARBA00022771"/>
    </source>
</evidence>
<keyword evidence="14" id="KW-1185">Reference proteome</keyword>
<protein>
    <recommendedName>
        <fullName evidence="12">C2H2-type domain-containing protein</fullName>
    </recommendedName>
</protein>
<evidence type="ECO:0000256" key="7">
    <source>
        <dbReference type="ARBA" id="ARBA00023015"/>
    </source>
</evidence>
<sequence>MKPFGCDECGQRFHEKAYLDRHIKIHSGEKPFACEVCGQRFSRKGNLNMHMRIHTAGKNA</sequence>
<dbReference type="FunFam" id="3.30.160.60:FF:001480">
    <property type="entry name" value="Si:cabz01071911.3"/>
    <property type="match status" value="1"/>
</dbReference>
<name>A0A3Q2FN59_CYPVA</name>
<evidence type="ECO:0000256" key="8">
    <source>
        <dbReference type="ARBA" id="ARBA00023125"/>
    </source>
</evidence>
<keyword evidence="5 11" id="KW-0863">Zinc-finger</keyword>
<evidence type="ECO:0000256" key="1">
    <source>
        <dbReference type="ARBA" id="ARBA00004123"/>
    </source>
</evidence>
<evidence type="ECO:0000313" key="13">
    <source>
        <dbReference type="Ensembl" id="ENSCVAP00000006730.1"/>
    </source>
</evidence>
<dbReference type="AlphaFoldDB" id="A0A3Q2FN59"/>
<dbReference type="Pfam" id="PF00096">
    <property type="entry name" value="zf-C2H2"/>
    <property type="match status" value="2"/>
</dbReference>
<feature type="domain" description="C2H2-type" evidence="12">
    <location>
        <begin position="32"/>
        <end position="59"/>
    </location>
</feature>
<reference evidence="13" key="2">
    <citation type="submission" date="2025-09" db="UniProtKB">
        <authorList>
            <consortium name="Ensembl"/>
        </authorList>
    </citation>
    <scope>IDENTIFICATION</scope>
</reference>
<dbReference type="PROSITE" id="PS00028">
    <property type="entry name" value="ZINC_FINGER_C2H2_1"/>
    <property type="match status" value="2"/>
</dbReference>
<evidence type="ECO:0000313" key="14">
    <source>
        <dbReference type="Proteomes" id="UP000265020"/>
    </source>
</evidence>
<evidence type="ECO:0000256" key="4">
    <source>
        <dbReference type="ARBA" id="ARBA00022737"/>
    </source>
</evidence>
<evidence type="ECO:0000256" key="9">
    <source>
        <dbReference type="ARBA" id="ARBA00023163"/>
    </source>
</evidence>
<dbReference type="GO" id="GO:0003677">
    <property type="term" value="F:DNA binding"/>
    <property type="evidence" value="ECO:0007669"/>
    <property type="project" value="UniProtKB-KW"/>
</dbReference>
<dbReference type="InterPro" id="IPR036236">
    <property type="entry name" value="Znf_C2H2_sf"/>
</dbReference>
<dbReference type="GO" id="GO:0008270">
    <property type="term" value="F:zinc ion binding"/>
    <property type="evidence" value="ECO:0007669"/>
    <property type="project" value="UniProtKB-KW"/>
</dbReference>
<dbReference type="SUPFAM" id="SSF57667">
    <property type="entry name" value="beta-beta-alpha zinc fingers"/>
    <property type="match status" value="1"/>
</dbReference>
<evidence type="ECO:0000256" key="3">
    <source>
        <dbReference type="ARBA" id="ARBA00022723"/>
    </source>
</evidence>
<dbReference type="GO" id="GO:0005634">
    <property type="term" value="C:nucleus"/>
    <property type="evidence" value="ECO:0007669"/>
    <property type="project" value="UniProtKB-SubCell"/>
</dbReference>
<dbReference type="SMART" id="SM00355">
    <property type="entry name" value="ZnF_C2H2"/>
    <property type="match status" value="2"/>
</dbReference>
<keyword evidence="4" id="KW-0677">Repeat</keyword>
<proteinExistence type="inferred from homology"/>
<evidence type="ECO:0000256" key="2">
    <source>
        <dbReference type="ARBA" id="ARBA00006991"/>
    </source>
</evidence>
<dbReference type="PROSITE" id="PS50157">
    <property type="entry name" value="ZINC_FINGER_C2H2_2"/>
    <property type="match status" value="2"/>
</dbReference>
<comment type="similarity">
    <text evidence="2">Belongs to the krueppel C2H2-type zinc-finger protein family.</text>
</comment>
<dbReference type="PANTHER" id="PTHR24394">
    <property type="entry name" value="ZINC FINGER PROTEIN"/>
    <property type="match status" value="1"/>
</dbReference>
<dbReference type="GO" id="GO:0000981">
    <property type="term" value="F:DNA-binding transcription factor activity, RNA polymerase II-specific"/>
    <property type="evidence" value="ECO:0007669"/>
    <property type="project" value="TreeGrafter"/>
</dbReference>
<dbReference type="PANTHER" id="PTHR24394:SF29">
    <property type="entry name" value="MYONEURIN"/>
    <property type="match status" value="1"/>
</dbReference>
<keyword evidence="7" id="KW-0805">Transcription regulation</keyword>
<keyword evidence="10" id="KW-0539">Nucleus</keyword>
<dbReference type="GeneTree" id="ENSGT01150000286959"/>